<dbReference type="RefSeq" id="WP_131283715.1">
    <property type="nucleotide sequence ID" value="NZ_RXLP01000019.1"/>
</dbReference>
<evidence type="ECO:0000256" key="1">
    <source>
        <dbReference type="ARBA" id="ARBA00004141"/>
    </source>
</evidence>
<organism evidence="11 12">
    <name type="scientific">Alloscardovia theropitheci</name>
    <dbReference type="NCBI Taxonomy" id="2496842"/>
    <lineage>
        <taxon>Bacteria</taxon>
        <taxon>Bacillati</taxon>
        <taxon>Actinomycetota</taxon>
        <taxon>Actinomycetes</taxon>
        <taxon>Bifidobacteriales</taxon>
        <taxon>Bifidobacteriaceae</taxon>
        <taxon>Alloscardovia</taxon>
    </lineage>
</organism>
<evidence type="ECO:0000256" key="8">
    <source>
        <dbReference type="SAM" id="MobiDB-lite"/>
    </source>
</evidence>
<keyword evidence="5 9" id="KW-0812">Transmembrane</keyword>
<gene>
    <name evidence="11" type="ORF">EJ419_03650</name>
</gene>
<dbReference type="GO" id="GO:0005886">
    <property type="term" value="C:plasma membrane"/>
    <property type="evidence" value="ECO:0007669"/>
    <property type="project" value="TreeGrafter"/>
</dbReference>
<proteinExistence type="inferred from homology"/>
<keyword evidence="4 11" id="KW-0808">Transferase</keyword>
<evidence type="ECO:0000256" key="6">
    <source>
        <dbReference type="ARBA" id="ARBA00022989"/>
    </source>
</evidence>
<keyword evidence="7 9" id="KW-0472">Membrane</keyword>
<dbReference type="OrthoDB" id="9811884at2"/>
<evidence type="ECO:0000256" key="3">
    <source>
        <dbReference type="ARBA" id="ARBA00022676"/>
    </source>
</evidence>
<keyword evidence="12" id="KW-1185">Reference proteome</keyword>
<dbReference type="GO" id="GO:0016757">
    <property type="term" value="F:glycosyltransferase activity"/>
    <property type="evidence" value="ECO:0007669"/>
    <property type="project" value="UniProtKB-KW"/>
</dbReference>
<protein>
    <submittedName>
        <fullName evidence="11">Glycosyltransferase</fullName>
    </submittedName>
</protein>
<feature type="region of interest" description="Disordered" evidence="8">
    <location>
        <begin position="14"/>
        <end position="39"/>
    </location>
</feature>
<sequence length="363" mass="40285">MSVESLQEALGESSLGLSLESSKASHESTHESSHEVQQLSSASGHLQVPYLVIVVPCYNESAVIEGTTHVLVHKIHELISSRKVSEHSAILYVDDGSRDDTWEKVGALRGIYGDVINGVKFAHNRGHQNAVYAGMMEAYENGCDCIVSMDADLQDDPQAIDEMIEKYCEGAQIVYGVRNNRDTDTVFKRETARAFYATMTWLGTNTIANHADFRLMGRGALEALSQYHESNLFLRGIVPDLGFKTERVYYKRAERQAGESKYPLGKMIKFALEGITSFSVKPIRFIMLVGAAAFVISMLMLVYIFVSVLRGHAVSGWGSIMASMWLLGGAILMALGIVGEYVGKIYLEVKHRPRYIIEERLGM</sequence>
<comment type="subcellular location">
    <subcellularLocation>
        <location evidence="1">Membrane</location>
        <topology evidence="1">Multi-pass membrane protein</topology>
    </subcellularLocation>
</comment>
<keyword evidence="3" id="KW-0328">Glycosyltransferase</keyword>
<dbReference type="SUPFAM" id="SSF53448">
    <property type="entry name" value="Nucleotide-diphospho-sugar transferases"/>
    <property type="match status" value="1"/>
</dbReference>
<evidence type="ECO:0000313" key="12">
    <source>
        <dbReference type="Proteomes" id="UP000291289"/>
    </source>
</evidence>
<comment type="similarity">
    <text evidence="2">Belongs to the glycosyltransferase 2 family.</text>
</comment>
<comment type="caution">
    <text evidence="11">The sequence shown here is derived from an EMBL/GenBank/DDBJ whole genome shotgun (WGS) entry which is preliminary data.</text>
</comment>
<evidence type="ECO:0000256" key="4">
    <source>
        <dbReference type="ARBA" id="ARBA00022679"/>
    </source>
</evidence>
<dbReference type="InterPro" id="IPR050256">
    <property type="entry name" value="Glycosyltransferase_2"/>
</dbReference>
<dbReference type="PANTHER" id="PTHR48090:SF1">
    <property type="entry name" value="PROPHAGE BACTOPRENOL GLUCOSYL TRANSFERASE HOMOLOG"/>
    <property type="match status" value="1"/>
</dbReference>
<evidence type="ECO:0000256" key="2">
    <source>
        <dbReference type="ARBA" id="ARBA00006739"/>
    </source>
</evidence>
<keyword evidence="6 9" id="KW-1133">Transmembrane helix</keyword>
<feature type="compositionally biased region" description="Basic and acidic residues" evidence="8">
    <location>
        <begin position="23"/>
        <end position="34"/>
    </location>
</feature>
<evidence type="ECO:0000256" key="9">
    <source>
        <dbReference type="SAM" id="Phobius"/>
    </source>
</evidence>
<dbReference type="InterPro" id="IPR029044">
    <property type="entry name" value="Nucleotide-diphossugar_trans"/>
</dbReference>
<dbReference type="AlphaFoldDB" id="A0A4R0QPJ7"/>
<feature type="transmembrane region" description="Helical" evidence="9">
    <location>
        <begin position="285"/>
        <end position="306"/>
    </location>
</feature>
<dbReference type="Pfam" id="PF00535">
    <property type="entry name" value="Glycos_transf_2"/>
    <property type="match status" value="1"/>
</dbReference>
<dbReference type="PANTHER" id="PTHR48090">
    <property type="entry name" value="UNDECAPRENYL-PHOSPHATE 4-DEOXY-4-FORMAMIDO-L-ARABINOSE TRANSFERASE-RELATED"/>
    <property type="match status" value="1"/>
</dbReference>
<name>A0A4R0QPJ7_9BIFI</name>
<dbReference type="InterPro" id="IPR001173">
    <property type="entry name" value="Glyco_trans_2-like"/>
</dbReference>
<feature type="transmembrane region" description="Helical" evidence="9">
    <location>
        <begin position="318"/>
        <end position="342"/>
    </location>
</feature>
<evidence type="ECO:0000256" key="7">
    <source>
        <dbReference type="ARBA" id="ARBA00023136"/>
    </source>
</evidence>
<reference evidence="11 12" key="1">
    <citation type="submission" date="2018-12" db="EMBL/GenBank/DDBJ databases">
        <title>Alloscrdovia theropitheci sp. nov: a novel taxon from the feces of the bleeding-herat monkey (Theropithecus geleda).</title>
        <authorList>
            <person name="Modesto M."/>
        </authorList>
    </citation>
    <scope>NUCLEOTIDE SEQUENCE [LARGE SCALE GENOMIC DNA]</scope>
    <source>
        <strain evidence="11 12">GLDI4/2</strain>
    </source>
</reference>
<evidence type="ECO:0000256" key="5">
    <source>
        <dbReference type="ARBA" id="ARBA00022692"/>
    </source>
</evidence>
<feature type="domain" description="Glycosyltransferase 2-like" evidence="10">
    <location>
        <begin position="53"/>
        <end position="223"/>
    </location>
</feature>
<dbReference type="Gene3D" id="3.90.550.10">
    <property type="entry name" value="Spore Coat Polysaccharide Biosynthesis Protein SpsA, Chain A"/>
    <property type="match status" value="1"/>
</dbReference>
<dbReference type="Proteomes" id="UP000291289">
    <property type="component" value="Unassembled WGS sequence"/>
</dbReference>
<evidence type="ECO:0000313" key="11">
    <source>
        <dbReference type="EMBL" id="TCD54152.1"/>
    </source>
</evidence>
<dbReference type="EMBL" id="RXLP01000019">
    <property type="protein sequence ID" value="TCD54152.1"/>
    <property type="molecule type" value="Genomic_DNA"/>
</dbReference>
<accession>A0A4R0QPJ7</accession>
<evidence type="ECO:0000259" key="10">
    <source>
        <dbReference type="Pfam" id="PF00535"/>
    </source>
</evidence>
<dbReference type="CDD" id="cd04187">
    <property type="entry name" value="DPM1_like_bac"/>
    <property type="match status" value="1"/>
</dbReference>